<comment type="caution">
    <text evidence="3">The sequence shown here is derived from an EMBL/GenBank/DDBJ whole genome shotgun (WGS) entry which is preliminary data.</text>
</comment>
<keyword evidence="4" id="KW-1185">Reference proteome</keyword>
<dbReference type="Proteomes" id="UP000299102">
    <property type="component" value="Unassembled WGS sequence"/>
</dbReference>
<proteinExistence type="predicted"/>
<feature type="compositionally biased region" description="Polar residues" evidence="1">
    <location>
        <begin position="268"/>
        <end position="287"/>
    </location>
</feature>
<keyword evidence="3" id="KW-0548">Nucleotidyltransferase</keyword>
<evidence type="ECO:0000313" key="3">
    <source>
        <dbReference type="EMBL" id="GBP97734.1"/>
    </source>
</evidence>
<dbReference type="InterPro" id="IPR036691">
    <property type="entry name" value="Endo/exonu/phosph_ase_sf"/>
</dbReference>
<dbReference type="OrthoDB" id="410155at2759"/>
<keyword evidence="3" id="KW-0695">RNA-directed DNA polymerase</keyword>
<name>A0A4C2AEZ7_EUMVA</name>
<dbReference type="SUPFAM" id="SSF56219">
    <property type="entry name" value="DNase I-like"/>
    <property type="match status" value="1"/>
</dbReference>
<sequence length="294" mass="32754">MEATGCRLAMTGHGTLVIVSVYLPSPKKLLRRDLRAILALGDTVILFGDFNCKSTRWRCPSNSYNGDKLNRLEDRLDSEIIEPSTSTYFPNIVTNRPSTLDIGLIKGVALNFNCIETLHTVSCLTTDRGVYPYTSSQKPDNSVALDDAEIAECLADSIESQCSHAYPPYDIAHINHIEEEVQHKASLEPKDDLPPVSLSEVQTLVKSLQTKETLGLDGISNKSIKWFSLPLLTLLVAKFNAYLKKMLFPSRLERDGGNKHSQARETSRSPCQLQTNQPPERSGQTFSREFLKLA</sequence>
<gene>
    <name evidence="3" type="ORF">EVAR_70916_1</name>
</gene>
<evidence type="ECO:0000259" key="2">
    <source>
        <dbReference type="Pfam" id="PF14529"/>
    </source>
</evidence>
<dbReference type="AlphaFoldDB" id="A0A4C2AEZ7"/>
<reference evidence="3 4" key="1">
    <citation type="journal article" date="2019" name="Commun. Biol.">
        <title>The bagworm genome reveals a unique fibroin gene that provides high tensile strength.</title>
        <authorList>
            <person name="Kono N."/>
            <person name="Nakamura H."/>
            <person name="Ohtoshi R."/>
            <person name="Tomita M."/>
            <person name="Numata K."/>
            <person name="Arakawa K."/>
        </authorList>
    </citation>
    <scope>NUCLEOTIDE SEQUENCE [LARGE SCALE GENOMIC DNA]</scope>
</reference>
<keyword evidence="3" id="KW-0808">Transferase</keyword>
<dbReference type="EMBL" id="BGZK01002994">
    <property type="protein sequence ID" value="GBP97734.1"/>
    <property type="molecule type" value="Genomic_DNA"/>
</dbReference>
<protein>
    <submittedName>
        <fullName evidence="3">RNA-directed DNA polymerase from mobile element jockey</fullName>
    </submittedName>
</protein>
<dbReference type="Pfam" id="PF14529">
    <property type="entry name" value="Exo_endo_phos_2"/>
    <property type="match status" value="1"/>
</dbReference>
<feature type="compositionally biased region" description="Basic and acidic residues" evidence="1">
    <location>
        <begin position="253"/>
        <end position="267"/>
    </location>
</feature>
<dbReference type="InterPro" id="IPR005135">
    <property type="entry name" value="Endo/exonuclease/phosphatase"/>
</dbReference>
<evidence type="ECO:0000256" key="1">
    <source>
        <dbReference type="SAM" id="MobiDB-lite"/>
    </source>
</evidence>
<feature type="domain" description="Endonuclease/exonuclease/phosphatase" evidence="2">
    <location>
        <begin position="17"/>
        <end position="112"/>
    </location>
</feature>
<organism evidence="3 4">
    <name type="scientific">Eumeta variegata</name>
    <name type="common">Bagworm moth</name>
    <name type="synonym">Eumeta japonica</name>
    <dbReference type="NCBI Taxonomy" id="151549"/>
    <lineage>
        <taxon>Eukaryota</taxon>
        <taxon>Metazoa</taxon>
        <taxon>Ecdysozoa</taxon>
        <taxon>Arthropoda</taxon>
        <taxon>Hexapoda</taxon>
        <taxon>Insecta</taxon>
        <taxon>Pterygota</taxon>
        <taxon>Neoptera</taxon>
        <taxon>Endopterygota</taxon>
        <taxon>Lepidoptera</taxon>
        <taxon>Glossata</taxon>
        <taxon>Ditrysia</taxon>
        <taxon>Tineoidea</taxon>
        <taxon>Psychidae</taxon>
        <taxon>Oiketicinae</taxon>
        <taxon>Eumeta</taxon>
    </lineage>
</organism>
<dbReference type="Gene3D" id="3.60.10.10">
    <property type="entry name" value="Endonuclease/exonuclease/phosphatase"/>
    <property type="match status" value="1"/>
</dbReference>
<feature type="region of interest" description="Disordered" evidence="1">
    <location>
        <begin position="253"/>
        <end position="294"/>
    </location>
</feature>
<accession>A0A4C2AEZ7</accession>
<dbReference type="GO" id="GO:0003964">
    <property type="term" value="F:RNA-directed DNA polymerase activity"/>
    <property type="evidence" value="ECO:0007669"/>
    <property type="project" value="UniProtKB-KW"/>
</dbReference>
<evidence type="ECO:0000313" key="4">
    <source>
        <dbReference type="Proteomes" id="UP000299102"/>
    </source>
</evidence>